<keyword evidence="2" id="KW-1185">Reference proteome</keyword>
<evidence type="ECO:0000313" key="1">
    <source>
        <dbReference type="EMBL" id="MQN01729.1"/>
    </source>
</evidence>
<dbReference type="Proteomes" id="UP000460257">
    <property type="component" value="Unassembled WGS sequence"/>
</dbReference>
<dbReference type="EMBL" id="VOGC01000006">
    <property type="protein sequence ID" value="MQN01729.1"/>
    <property type="molecule type" value="Genomic_DNA"/>
</dbReference>
<evidence type="ECO:0000313" key="2">
    <source>
        <dbReference type="Proteomes" id="UP000460257"/>
    </source>
</evidence>
<proteinExistence type="predicted"/>
<comment type="caution">
    <text evidence="1">The sequence shown here is derived from an EMBL/GenBank/DDBJ whole genome shotgun (WGS) entry which is preliminary data.</text>
</comment>
<sequence length="109" mass="12730">MAGVSRNFFSDCKTYDEMHHKYIQTRFLLRRMELGMEESAYEELTAQIADGEISLPALSAFLVYDTVDKKGMVKKLMDIYRNTGNTDKLNTLYIIYNEIKDQDLPVKYI</sequence>
<accession>A0A6N7J1V0</accession>
<organism evidence="1 2">
    <name type="scientific">Candidatus Weimeria bifida</name>
    <dbReference type="NCBI Taxonomy" id="2599074"/>
    <lineage>
        <taxon>Bacteria</taxon>
        <taxon>Bacillati</taxon>
        <taxon>Bacillota</taxon>
        <taxon>Clostridia</taxon>
        <taxon>Lachnospirales</taxon>
        <taxon>Lachnospiraceae</taxon>
        <taxon>Candidatus Weimeria</taxon>
    </lineage>
</organism>
<name>A0A6N7J1V0_9FIRM</name>
<dbReference type="AlphaFoldDB" id="A0A6N7J1V0"/>
<reference evidence="1" key="1">
    <citation type="journal article" date="2020" name="Appl. Environ. Microbiol.">
        <title>Medium-Chain Fatty Acid Synthesis by 'Candidatus Weimeria bifida' gen. nov., sp. nov., and 'Candidatus Pseudoramibacter fermentans' sp. nov.</title>
        <authorList>
            <person name="Scarborough M.J."/>
            <person name="Myers K.S."/>
            <person name="Donohue T.J."/>
            <person name="Noguera D.R."/>
        </authorList>
    </citation>
    <scope>NUCLEOTIDE SEQUENCE</scope>
    <source>
        <strain evidence="1">LCO1.1</strain>
    </source>
</reference>
<protein>
    <submittedName>
        <fullName evidence="1">Uncharacterized protein</fullName>
    </submittedName>
</protein>
<gene>
    <name evidence="1" type="ORF">FRC54_07400</name>
</gene>